<keyword evidence="7" id="KW-1185">Reference proteome</keyword>
<keyword evidence="4 5" id="KW-0472">Membrane</keyword>
<evidence type="ECO:0000313" key="6">
    <source>
        <dbReference type="EMBL" id="KII62756.1"/>
    </source>
</evidence>
<dbReference type="EMBL" id="JWZT01004873">
    <property type="protein sequence ID" value="KII62756.1"/>
    <property type="molecule type" value="Genomic_DNA"/>
</dbReference>
<evidence type="ECO:0000256" key="2">
    <source>
        <dbReference type="ARBA" id="ARBA00022692"/>
    </source>
</evidence>
<sequence length="194" mass="21352">MDDATVDIIDVEKPMGLFGATSFLFCSMIGTGIFISVSETFKVFSSNNILVVLVIWIFGGLISLIGSLCYAELGVRYPKTGGEVVYFGEILGEKFGVLFVVMYVFVVKSITLAALALTAAKYLVNSFEFNDILFVDKCTKMVALSVLLVTFLVNCFSRKFITKFLNVFSFFKLISMAVIISAGIYTMIKGIFSN</sequence>
<gene>
    <name evidence="6" type="ORF">RF11_08930</name>
</gene>
<feature type="transmembrane region" description="Helical" evidence="5">
    <location>
        <begin position="49"/>
        <end position="75"/>
    </location>
</feature>
<evidence type="ECO:0000256" key="4">
    <source>
        <dbReference type="ARBA" id="ARBA00023136"/>
    </source>
</evidence>
<reference evidence="6 7" key="1">
    <citation type="journal article" date="2014" name="Genome Biol. Evol.">
        <title>The genome of the myxosporean Thelohanellus kitauei shows adaptations to nutrient acquisition within its fish host.</title>
        <authorList>
            <person name="Yang Y."/>
            <person name="Xiong J."/>
            <person name="Zhou Z."/>
            <person name="Huo F."/>
            <person name="Miao W."/>
            <person name="Ran C."/>
            <person name="Liu Y."/>
            <person name="Zhang J."/>
            <person name="Feng J."/>
            <person name="Wang M."/>
            <person name="Wang M."/>
            <person name="Wang L."/>
            <person name="Yao B."/>
        </authorList>
    </citation>
    <scope>NUCLEOTIDE SEQUENCE [LARGE SCALE GENOMIC DNA]</scope>
    <source>
        <strain evidence="6">Wuqing</strain>
    </source>
</reference>
<evidence type="ECO:0000313" key="7">
    <source>
        <dbReference type="Proteomes" id="UP000031668"/>
    </source>
</evidence>
<feature type="transmembrane region" description="Helical" evidence="5">
    <location>
        <begin position="95"/>
        <end position="120"/>
    </location>
</feature>
<dbReference type="PANTHER" id="PTHR11785:SF512">
    <property type="entry name" value="SOBREMESA, ISOFORM B"/>
    <property type="match status" value="1"/>
</dbReference>
<dbReference type="InterPro" id="IPR002293">
    <property type="entry name" value="AA/rel_permease1"/>
</dbReference>
<proteinExistence type="predicted"/>
<dbReference type="PANTHER" id="PTHR11785">
    <property type="entry name" value="AMINO ACID TRANSPORTER"/>
    <property type="match status" value="1"/>
</dbReference>
<dbReference type="OrthoDB" id="6019542at2759"/>
<keyword evidence="3 5" id="KW-1133">Transmembrane helix</keyword>
<dbReference type="GO" id="GO:0015179">
    <property type="term" value="F:L-amino acid transmembrane transporter activity"/>
    <property type="evidence" value="ECO:0007669"/>
    <property type="project" value="TreeGrafter"/>
</dbReference>
<feature type="transmembrane region" description="Helical" evidence="5">
    <location>
        <begin position="167"/>
        <end position="188"/>
    </location>
</feature>
<protein>
    <submittedName>
        <fullName evidence="6">Large neutral amino acids transporter small subunit 2</fullName>
    </submittedName>
</protein>
<name>A0A0C2MM99_THEKT</name>
<dbReference type="Proteomes" id="UP000031668">
    <property type="component" value="Unassembled WGS sequence"/>
</dbReference>
<dbReference type="AlphaFoldDB" id="A0A0C2MM99"/>
<evidence type="ECO:0000256" key="5">
    <source>
        <dbReference type="SAM" id="Phobius"/>
    </source>
</evidence>
<evidence type="ECO:0000256" key="1">
    <source>
        <dbReference type="ARBA" id="ARBA00004141"/>
    </source>
</evidence>
<dbReference type="GO" id="GO:0016020">
    <property type="term" value="C:membrane"/>
    <property type="evidence" value="ECO:0007669"/>
    <property type="project" value="UniProtKB-SubCell"/>
</dbReference>
<comment type="caution">
    <text evidence="6">The sequence shown here is derived from an EMBL/GenBank/DDBJ whole genome shotgun (WGS) entry which is preliminary data.</text>
</comment>
<dbReference type="Gene3D" id="1.20.1740.10">
    <property type="entry name" value="Amino acid/polyamine transporter I"/>
    <property type="match status" value="1"/>
</dbReference>
<dbReference type="Pfam" id="PF13520">
    <property type="entry name" value="AA_permease_2"/>
    <property type="match status" value="1"/>
</dbReference>
<comment type="subcellular location">
    <subcellularLocation>
        <location evidence="1">Membrane</location>
        <topology evidence="1">Multi-pass membrane protein</topology>
    </subcellularLocation>
</comment>
<dbReference type="InterPro" id="IPR050598">
    <property type="entry name" value="AminoAcid_Transporter"/>
</dbReference>
<dbReference type="OMA" id="CPIVHLY"/>
<evidence type="ECO:0000256" key="3">
    <source>
        <dbReference type="ARBA" id="ARBA00022989"/>
    </source>
</evidence>
<feature type="transmembrane region" description="Helical" evidence="5">
    <location>
        <begin position="15"/>
        <end position="37"/>
    </location>
</feature>
<keyword evidence="2 5" id="KW-0812">Transmembrane</keyword>
<organism evidence="6 7">
    <name type="scientific">Thelohanellus kitauei</name>
    <name type="common">Myxosporean</name>
    <dbReference type="NCBI Taxonomy" id="669202"/>
    <lineage>
        <taxon>Eukaryota</taxon>
        <taxon>Metazoa</taxon>
        <taxon>Cnidaria</taxon>
        <taxon>Myxozoa</taxon>
        <taxon>Myxosporea</taxon>
        <taxon>Bivalvulida</taxon>
        <taxon>Platysporina</taxon>
        <taxon>Myxobolidae</taxon>
        <taxon>Thelohanellus</taxon>
    </lineage>
</organism>
<accession>A0A0C2MM99</accession>